<feature type="region of interest" description="Disordered" evidence="10">
    <location>
        <begin position="89"/>
        <end position="111"/>
    </location>
</feature>
<dbReference type="PROSITE" id="PS00107">
    <property type="entry name" value="PROTEIN_KINASE_ATP"/>
    <property type="match status" value="1"/>
</dbReference>
<dbReference type="Proteomes" id="UP000728032">
    <property type="component" value="Unassembled WGS sequence"/>
</dbReference>
<protein>
    <recommendedName>
        <fullName evidence="9">Tyrosine-protein kinase receptor</fullName>
        <ecNumber evidence="9">2.7.10.1</ecNumber>
    </recommendedName>
</protein>
<keyword evidence="6" id="KW-0829">Tyrosine-protein kinase</keyword>
<feature type="compositionally biased region" description="Polar residues" evidence="10">
    <location>
        <begin position="555"/>
        <end position="571"/>
    </location>
</feature>
<dbReference type="GO" id="GO:0005524">
    <property type="term" value="F:ATP binding"/>
    <property type="evidence" value="ECO:0007669"/>
    <property type="project" value="UniProtKB-UniRule"/>
</dbReference>
<dbReference type="GO" id="GO:0004714">
    <property type="term" value="F:transmembrane receptor protein tyrosine kinase activity"/>
    <property type="evidence" value="ECO:0007669"/>
    <property type="project" value="UniProtKB-EC"/>
</dbReference>
<evidence type="ECO:0000256" key="6">
    <source>
        <dbReference type="ARBA" id="ARBA00023137"/>
    </source>
</evidence>
<evidence type="ECO:0000256" key="1">
    <source>
        <dbReference type="ARBA" id="ARBA00004167"/>
    </source>
</evidence>
<dbReference type="InterPro" id="IPR017441">
    <property type="entry name" value="Protein_kinase_ATP_BS"/>
</dbReference>
<organism evidence="12">
    <name type="scientific">Oppiella nova</name>
    <dbReference type="NCBI Taxonomy" id="334625"/>
    <lineage>
        <taxon>Eukaryota</taxon>
        <taxon>Metazoa</taxon>
        <taxon>Ecdysozoa</taxon>
        <taxon>Arthropoda</taxon>
        <taxon>Chelicerata</taxon>
        <taxon>Arachnida</taxon>
        <taxon>Acari</taxon>
        <taxon>Acariformes</taxon>
        <taxon>Sarcoptiformes</taxon>
        <taxon>Oribatida</taxon>
        <taxon>Brachypylina</taxon>
        <taxon>Oppioidea</taxon>
        <taxon>Oppiidae</taxon>
        <taxon>Oppiella</taxon>
    </lineage>
</organism>
<dbReference type="Gene3D" id="3.30.200.20">
    <property type="entry name" value="Phosphorylase Kinase, domain 1"/>
    <property type="match status" value="1"/>
</dbReference>
<dbReference type="InterPro" id="IPR008266">
    <property type="entry name" value="Tyr_kinase_AS"/>
</dbReference>
<sequence length="628" mass="68823">QKGRGFENLVNTRGSVGSGSESGGGWFSDPLIQRLTSGSSLLSGSEGGYVCNQTHDWGTNGGYGGGGGGCISGGGGGGYQVMRYRKSCNSNNRTGGERNGRDASASQLLSSSSTDVQLSRLRHGHIITEYNPNYEFGGSTCTLQDLREVPREKLTLIKALGQGAFGEVYQGFLHNMPGEITDELPVAVKTLPEYSANNQAEMDFLMEALIMSKFKHRNIVRFIGVCFEKMPRFIVLELLPGGDLKTFLRESRATANKSSPLVMGDILVIALDIALGCQYLEENHFIHRDIAARNCLLSSKTKSQMSANINNMNPLFNITNYSNGFNNSGIVVKIADFGMARDIYRADYYRKGGKAMLPVKWMPPEAFLDGIFTSKTDVWSFGVLLWEVMSMGYMPYPGRGNQEVMQMVTAGGRLEAPNPSTPPQVYAIMTQCWNPAPDGRPSFATIIERIGYCLQDPDVLNLKLPIFQRAPSMERDMTLMRPPPDATDYLVPNNPCSNSNSNYSMSTEKTELLSPDTCSTFSCSNEDNKLLELLDDVNPPVVPPRADNWRETSFSDRNSNQKNLIDSSTARSNGIKSDLRANNSAAQPLILDATALLQQPSRYVNVSVNDTVDALNPTNARINGQINC</sequence>
<dbReference type="PANTHER" id="PTHR24416:SF604">
    <property type="entry name" value="RECEPTOR PROTEIN-TYROSINE KINASE"/>
    <property type="match status" value="1"/>
</dbReference>
<comment type="subcellular location">
    <subcellularLocation>
        <location evidence="1">Membrane</location>
        <topology evidence="1">Single-pass membrane protein</topology>
    </subcellularLocation>
</comment>
<dbReference type="PANTHER" id="PTHR24416">
    <property type="entry name" value="TYROSINE-PROTEIN KINASE RECEPTOR"/>
    <property type="match status" value="1"/>
</dbReference>
<evidence type="ECO:0000256" key="10">
    <source>
        <dbReference type="SAM" id="MobiDB-lite"/>
    </source>
</evidence>
<dbReference type="EMBL" id="CAJPVJ010008258">
    <property type="protein sequence ID" value="CAG2171809.1"/>
    <property type="molecule type" value="Genomic_DNA"/>
</dbReference>
<feature type="domain" description="Protein kinase" evidence="11">
    <location>
        <begin position="154"/>
        <end position="459"/>
    </location>
</feature>
<evidence type="ECO:0000256" key="3">
    <source>
        <dbReference type="ARBA" id="ARBA00022741"/>
    </source>
</evidence>
<accession>A0A7R9QRN0</accession>
<feature type="region of interest" description="Disordered" evidence="10">
    <location>
        <begin position="540"/>
        <end position="571"/>
    </location>
</feature>
<dbReference type="GO" id="GO:0043235">
    <property type="term" value="C:receptor complex"/>
    <property type="evidence" value="ECO:0007669"/>
    <property type="project" value="TreeGrafter"/>
</dbReference>
<evidence type="ECO:0000256" key="2">
    <source>
        <dbReference type="ARBA" id="ARBA00022679"/>
    </source>
</evidence>
<evidence type="ECO:0000256" key="7">
    <source>
        <dbReference type="ARBA" id="ARBA00051243"/>
    </source>
</evidence>
<keyword evidence="13" id="KW-1185">Reference proteome</keyword>
<evidence type="ECO:0000313" key="12">
    <source>
        <dbReference type="EMBL" id="CAD7654622.1"/>
    </source>
</evidence>
<keyword evidence="3 8" id="KW-0547">Nucleotide-binding</keyword>
<dbReference type="EC" id="2.7.10.1" evidence="9"/>
<dbReference type="SMART" id="SM00219">
    <property type="entry name" value="TyrKc"/>
    <property type="match status" value="1"/>
</dbReference>
<dbReference type="InterPro" id="IPR011009">
    <property type="entry name" value="Kinase-like_dom_sf"/>
</dbReference>
<dbReference type="PROSITE" id="PS50011">
    <property type="entry name" value="PROTEIN_KINASE_DOM"/>
    <property type="match status" value="1"/>
</dbReference>
<comment type="catalytic activity">
    <reaction evidence="7 9">
        <text>L-tyrosyl-[protein] + ATP = O-phospho-L-tyrosyl-[protein] + ADP + H(+)</text>
        <dbReference type="Rhea" id="RHEA:10596"/>
        <dbReference type="Rhea" id="RHEA-COMP:10136"/>
        <dbReference type="Rhea" id="RHEA-COMP:20101"/>
        <dbReference type="ChEBI" id="CHEBI:15378"/>
        <dbReference type="ChEBI" id="CHEBI:30616"/>
        <dbReference type="ChEBI" id="CHEBI:46858"/>
        <dbReference type="ChEBI" id="CHEBI:61978"/>
        <dbReference type="ChEBI" id="CHEBI:456216"/>
        <dbReference type="EC" id="2.7.10.1"/>
    </reaction>
</comment>
<reference evidence="12" key="1">
    <citation type="submission" date="2020-11" db="EMBL/GenBank/DDBJ databases">
        <authorList>
            <person name="Tran Van P."/>
        </authorList>
    </citation>
    <scope>NUCLEOTIDE SEQUENCE</scope>
</reference>
<keyword evidence="9" id="KW-0472">Membrane</keyword>
<evidence type="ECO:0000256" key="4">
    <source>
        <dbReference type="ARBA" id="ARBA00022777"/>
    </source>
</evidence>
<feature type="binding site" evidence="8">
    <location>
        <position position="189"/>
    </location>
    <ligand>
        <name>ATP</name>
        <dbReference type="ChEBI" id="CHEBI:30616"/>
    </ligand>
</feature>
<dbReference type="Gene3D" id="1.10.510.10">
    <property type="entry name" value="Transferase(Phosphotransferase) domain 1"/>
    <property type="match status" value="1"/>
</dbReference>
<dbReference type="AlphaFoldDB" id="A0A7R9QRN0"/>
<dbReference type="InterPro" id="IPR000719">
    <property type="entry name" value="Prot_kinase_dom"/>
</dbReference>
<evidence type="ECO:0000256" key="8">
    <source>
        <dbReference type="PROSITE-ProRule" id="PRU10141"/>
    </source>
</evidence>
<dbReference type="FunFam" id="3.30.200.20:FF:000117">
    <property type="entry name" value="Tyrosine-protein kinase receptor"/>
    <property type="match status" value="1"/>
</dbReference>
<dbReference type="Pfam" id="PF07714">
    <property type="entry name" value="PK_Tyr_Ser-Thr"/>
    <property type="match status" value="1"/>
</dbReference>
<dbReference type="PRINTS" id="PR00109">
    <property type="entry name" value="TYRKINASE"/>
</dbReference>
<evidence type="ECO:0000256" key="9">
    <source>
        <dbReference type="RuleBase" id="RU000312"/>
    </source>
</evidence>
<feature type="compositionally biased region" description="Low complexity" evidence="10">
    <location>
        <begin position="102"/>
        <end position="111"/>
    </location>
</feature>
<name>A0A7R9QRN0_9ACAR</name>
<keyword evidence="9" id="KW-0675">Receptor</keyword>
<comment type="similarity">
    <text evidence="9">Belongs to the protein kinase superfamily. Tyr protein kinase family. Insulin receptor subfamily.</text>
</comment>
<proteinExistence type="inferred from homology"/>
<dbReference type="GO" id="GO:0007169">
    <property type="term" value="P:cell surface receptor protein tyrosine kinase signaling pathway"/>
    <property type="evidence" value="ECO:0007669"/>
    <property type="project" value="InterPro"/>
</dbReference>
<evidence type="ECO:0000313" key="13">
    <source>
        <dbReference type="Proteomes" id="UP000728032"/>
    </source>
</evidence>
<keyword evidence="5 8" id="KW-0067">ATP-binding</keyword>
<feature type="region of interest" description="Disordered" evidence="10">
    <location>
        <begin position="1"/>
        <end position="23"/>
    </location>
</feature>
<dbReference type="InterPro" id="IPR050122">
    <property type="entry name" value="RTK"/>
</dbReference>
<keyword evidence="9" id="KW-0812">Transmembrane</keyword>
<keyword evidence="2" id="KW-0808">Transferase</keyword>
<dbReference type="SUPFAM" id="SSF56112">
    <property type="entry name" value="Protein kinase-like (PK-like)"/>
    <property type="match status" value="1"/>
</dbReference>
<evidence type="ECO:0000259" key="11">
    <source>
        <dbReference type="PROSITE" id="PS50011"/>
    </source>
</evidence>
<dbReference type="OrthoDB" id="73209at2759"/>
<dbReference type="EMBL" id="OC923083">
    <property type="protein sequence ID" value="CAD7654622.1"/>
    <property type="molecule type" value="Genomic_DNA"/>
</dbReference>
<keyword evidence="9" id="KW-0597">Phosphoprotein</keyword>
<dbReference type="InterPro" id="IPR002011">
    <property type="entry name" value="Tyr_kinase_rcpt_2_CS"/>
</dbReference>
<feature type="non-terminal residue" evidence="12">
    <location>
        <position position="1"/>
    </location>
</feature>
<dbReference type="GO" id="GO:0045664">
    <property type="term" value="P:regulation of neuron differentiation"/>
    <property type="evidence" value="ECO:0007669"/>
    <property type="project" value="TreeGrafter"/>
</dbReference>
<dbReference type="InterPro" id="IPR020635">
    <property type="entry name" value="Tyr_kinase_cat_dom"/>
</dbReference>
<dbReference type="PROSITE" id="PS00239">
    <property type="entry name" value="RECEPTOR_TYR_KIN_II"/>
    <property type="match status" value="1"/>
</dbReference>
<keyword evidence="4" id="KW-0418">Kinase</keyword>
<evidence type="ECO:0000256" key="5">
    <source>
        <dbReference type="ARBA" id="ARBA00022840"/>
    </source>
</evidence>
<dbReference type="InterPro" id="IPR001245">
    <property type="entry name" value="Ser-Thr/Tyr_kinase_cat_dom"/>
</dbReference>
<gene>
    <name evidence="12" type="ORF">ONB1V03_LOCUS11269</name>
</gene>
<dbReference type="GO" id="GO:0005886">
    <property type="term" value="C:plasma membrane"/>
    <property type="evidence" value="ECO:0007669"/>
    <property type="project" value="TreeGrafter"/>
</dbReference>
<dbReference type="PROSITE" id="PS00109">
    <property type="entry name" value="PROTEIN_KINASE_TYR"/>
    <property type="match status" value="1"/>
</dbReference>